<dbReference type="PANTHER" id="PTHR23168">
    <property type="entry name" value="MITOTIC SPINDLE ASSEMBLY CHECKPOINT PROTEIN MAD1 MITOTIC ARREST DEFICIENT-LIKE PROTEIN 1"/>
    <property type="match status" value="1"/>
</dbReference>
<organism evidence="10 11">
    <name type="scientific">Mucor flavus</name>
    <dbReference type="NCBI Taxonomy" id="439312"/>
    <lineage>
        <taxon>Eukaryota</taxon>
        <taxon>Fungi</taxon>
        <taxon>Fungi incertae sedis</taxon>
        <taxon>Mucoromycota</taxon>
        <taxon>Mucoromycotina</taxon>
        <taxon>Mucoromycetes</taxon>
        <taxon>Mucorales</taxon>
        <taxon>Mucorineae</taxon>
        <taxon>Mucoraceae</taxon>
        <taxon>Mucor</taxon>
    </lineage>
</organism>
<protein>
    <recommendedName>
        <fullName evidence="3">Spindle assembly checkpoint component MAD1</fullName>
    </recommendedName>
</protein>
<evidence type="ECO:0000256" key="9">
    <source>
        <dbReference type="SAM" id="MobiDB-lite"/>
    </source>
</evidence>
<evidence type="ECO:0000313" key="10">
    <source>
        <dbReference type="EMBL" id="GAA5817024.1"/>
    </source>
</evidence>
<keyword evidence="8" id="KW-0175">Coiled coil</keyword>
<feature type="coiled-coil region" evidence="8">
    <location>
        <begin position="29"/>
        <end position="56"/>
    </location>
</feature>
<keyword evidence="4" id="KW-0132">Cell division</keyword>
<gene>
    <name evidence="10" type="ORF">MFLAVUS_010559</name>
</gene>
<comment type="similarity">
    <text evidence="2">Belongs to the MAD1 family.</text>
</comment>
<evidence type="ECO:0000256" key="5">
    <source>
        <dbReference type="ARBA" id="ARBA00022776"/>
    </source>
</evidence>
<dbReference type="Pfam" id="PF05557">
    <property type="entry name" value="MAD"/>
    <property type="match status" value="2"/>
</dbReference>
<proteinExistence type="inferred from homology"/>
<evidence type="ECO:0000256" key="6">
    <source>
        <dbReference type="ARBA" id="ARBA00023242"/>
    </source>
</evidence>
<keyword evidence="6" id="KW-0539">Nucleus</keyword>
<evidence type="ECO:0000256" key="4">
    <source>
        <dbReference type="ARBA" id="ARBA00022618"/>
    </source>
</evidence>
<evidence type="ECO:0000256" key="8">
    <source>
        <dbReference type="SAM" id="Coils"/>
    </source>
</evidence>
<sequence>MAEKTTFKRQRVTEEILPSYSITSNFVHQDTNMEKLQKINLQVERLQQENFKLTKQLECSKITHKLSVQENTQKIGELIKEKNDCKARAILHHKRSEDATKTLQTMKAEHVKVTADLRESLSQSRSTILQLEQALDSQQRFNREIESDFHLERDNYVNTIEGLKERVKSLEKQNQENNDNANSPRTREIELTKKVNELEAKLLESTDSTPSSFNESLTNDYTSVCKQLKKYQTENTKLASELKHYKGISQNVEYLREETNSLKQQLLKTEEIKNAKFVLEVENANLRSERDAWTRYLESKPEYNQLTPSSIIYDLTKQVDNGKYLTTRIEQLEQEIETQNTTIHLLEDHIYQLKATVSEKERERSFNDAERNIYQRREETLKKHISILQSQLKLYDNEEMNLMEHGYDEKKAARIAELESFLNELENQKVDVPEMKDETPIVVPHGPYEKITSGTTILEFLTKIHQQKELYLQDLQEAKAKAQEQFRENANQTQLNQEKTQETKKELTPELTQESTLESIQESIQDPTQESIQESNKENIPREGRYLTLIQNPADENYAIRRELLNRLQQENQDLIQIQLNNAQDIETAVLPQSTITNYQHQNQDLQKTTESLNKRIDRMKSVFNDQIEEVKTQVRELLGYNIVFRSDGVVRMEPVVVGSGELSFLIKYTDRENEELVLRIVGSNKDLYIEQFQDIYQTYVIEGGNIPAFLNAAILELYVLKA</sequence>
<feature type="compositionally biased region" description="Basic and acidic residues" evidence="9">
    <location>
        <begin position="499"/>
        <end position="508"/>
    </location>
</feature>
<keyword evidence="5" id="KW-0498">Mitosis</keyword>
<dbReference type="PANTHER" id="PTHR23168:SF0">
    <property type="entry name" value="MITOTIC SPINDLE ASSEMBLY CHECKPOINT PROTEIN MAD1"/>
    <property type="match status" value="1"/>
</dbReference>
<evidence type="ECO:0000313" key="11">
    <source>
        <dbReference type="Proteomes" id="UP001473302"/>
    </source>
</evidence>
<feature type="region of interest" description="Disordered" evidence="9">
    <location>
        <begin position="483"/>
        <end position="513"/>
    </location>
</feature>
<keyword evidence="11" id="KW-1185">Reference proteome</keyword>
<feature type="compositionally biased region" description="Polar residues" evidence="9">
    <location>
        <begin position="488"/>
        <end position="498"/>
    </location>
</feature>
<dbReference type="InterPro" id="IPR008672">
    <property type="entry name" value="Mad1"/>
</dbReference>
<accession>A0ABP9ZD27</accession>
<feature type="coiled-coil region" evidence="8">
    <location>
        <begin position="153"/>
        <end position="180"/>
    </location>
</feature>
<evidence type="ECO:0000256" key="7">
    <source>
        <dbReference type="ARBA" id="ARBA00023306"/>
    </source>
</evidence>
<keyword evidence="7" id="KW-0131">Cell cycle</keyword>
<comment type="caution">
    <text evidence="10">The sequence shown here is derived from an EMBL/GenBank/DDBJ whole genome shotgun (WGS) entry which is preliminary data.</text>
</comment>
<dbReference type="EMBL" id="BAABUK010000037">
    <property type="protein sequence ID" value="GAA5817024.1"/>
    <property type="molecule type" value="Genomic_DNA"/>
</dbReference>
<evidence type="ECO:0000256" key="2">
    <source>
        <dbReference type="ARBA" id="ARBA00008029"/>
    </source>
</evidence>
<evidence type="ECO:0000256" key="3">
    <source>
        <dbReference type="ARBA" id="ARBA00022019"/>
    </source>
</evidence>
<reference evidence="10 11" key="1">
    <citation type="submission" date="2024-04" db="EMBL/GenBank/DDBJ databases">
        <title>genome sequences of Mucor flavus KT1a and Helicostylum pulchrum KT1b strains isolated from the surface of a dry-aged beef.</title>
        <authorList>
            <person name="Toyotome T."/>
            <person name="Hosono M."/>
            <person name="Torimaru M."/>
            <person name="Fukuda K."/>
            <person name="Mikami N."/>
        </authorList>
    </citation>
    <scope>NUCLEOTIDE SEQUENCE [LARGE SCALE GENOMIC DNA]</scope>
    <source>
        <strain evidence="10 11">KT1a</strain>
    </source>
</reference>
<comment type="subcellular location">
    <subcellularLocation>
        <location evidence="1">Nucleus</location>
    </subcellularLocation>
</comment>
<dbReference type="Proteomes" id="UP001473302">
    <property type="component" value="Unassembled WGS sequence"/>
</dbReference>
<name>A0ABP9ZD27_9FUNG</name>
<feature type="coiled-coil region" evidence="8">
    <location>
        <begin position="561"/>
        <end position="623"/>
    </location>
</feature>
<evidence type="ECO:0000256" key="1">
    <source>
        <dbReference type="ARBA" id="ARBA00004123"/>
    </source>
</evidence>